<evidence type="ECO:0000259" key="6">
    <source>
        <dbReference type="Pfam" id="PF12698"/>
    </source>
</evidence>
<keyword evidence="3 5" id="KW-1133">Transmembrane helix</keyword>
<evidence type="ECO:0000256" key="4">
    <source>
        <dbReference type="ARBA" id="ARBA00023136"/>
    </source>
</evidence>
<evidence type="ECO:0000313" key="7">
    <source>
        <dbReference type="EMBL" id="TGY54252.1"/>
    </source>
</evidence>
<feature type="transmembrane region" description="Helical" evidence="5">
    <location>
        <begin position="912"/>
        <end position="933"/>
    </location>
</feature>
<dbReference type="Gene3D" id="3.40.1710.10">
    <property type="entry name" value="abc type-2 transporter like domain"/>
    <property type="match status" value="1"/>
</dbReference>
<dbReference type="RefSeq" id="WP_135942311.1">
    <property type="nucleotide sequence ID" value="NZ_SRYK01000048.1"/>
</dbReference>
<dbReference type="PANTHER" id="PTHR43077">
    <property type="entry name" value="TRANSPORT PERMEASE YVFS-RELATED"/>
    <property type="match status" value="1"/>
</dbReference>
<evidence type="ECO:0000256" key="3">
    <source>
        <dbReference type="ARBA" id="ARBA00022989"/>
    </source>
</evidence>
<feature type="transmembrane region" description="Helical" evidence="5">
    <location>
        <begin position="16"/>
        <end position="36"/>
    </location>
</feature>
<feature type="transmembrane region" description="Helical" evidence="5">
    <location>
        <begin position="1029"/>
        <end position="1050"/>
    </location>
</feature>
<dbReference type="InterPro" id="IPR023908">
    <property type="entry name" value="xxxLxxG_rpt"/>
</dbReference>
<feature type="transmembrane region" description="Helical" evidence="5">
    <location>
        <begin position="868"/>
        <end position="892"/>
    </location>
</feature>
<dbReference type="InterPro" id="IPR013525">
    <property type="entry name" value="ABC2_TM"/>
</dbReference>
<accession>A0A4S2EG14</accession>
<dbReference type="PANTHER" id="PTHR43077:SF5">
    <property type="entry name" value="PHAGE INFECTION PROTEIN"/>
    <property type="match status" value="1"/>
</dbReference>
<dbReference type="EMBL" id="SRYK01000048">
    <property type="protein sequence ID" value="TGY54252.1"/>
    <property type="molecule type" value="Genomic_DNA"/>
</dbReference>
<dbReference type="NCBIfam" id="TIGR03062">
    <property type="entry name" value="pip_yhgE_Cterm"/>
    <property type="match status" value="1"/>
</dbReference>
<dbReference type="AlphaFoldDB" id="A0A4S2EG14"/>
<feature type="domain" description="ABC-2 type transporter transmembrane" evidence="6">
    <location>
        <begin position="816"/>
        <end position="1048"/>
    </location>
</feature>
<protein>
    <submittedName>
        <fullName evidence="7">YhgE/Pip domain-containing protein</fullName>
    </submittedName>
</protein>
<dbReference type="InterPro" id="IPR017500">
    <property type="entry name" value="Phage_infect_YhgE_N"/>
</dbReference>
<proteinExistence type="predicted"/>
<gene>
    <name evidence="7" type="ORF">E5340_08480</name>
</gene>
<dbReference type="NCBIfam" id="TIGR03061">
    <property type="entry name" value="pip_yhgE_Nterm"/>
    <property type="match status" value="1"/>
</dbReference>
<keyword evidence="4 5" id="KW-0472">Membrane</keyword>
<feature type="transmembrane region" description="Helical" evidence="5">
    <location>
        <begin position="945"/>
        <end position="964"/>
    </location>
</feature>
<dbReference type="SUPFAM" id="SSF58104">
    <property type="entry name" value="Methyl-accepting chemotaxis protein (MCP) signaling domain"/>
    <property type="match status" value="1"/>
</dbReference>
<sequence>MKTIKAEFEHIKSQKMLLAAILAIMFIPFLYSVFFLKSVWNPYGDAKYLPVAVVNEDRSVNFRGKKLDVGDQLVKNLKKNDGLDWHFVSKKDAEYGLSHKEYYMVITIPKDFSKNATTVLDKDPKKMELQYTTNDSLNYIGKVISEEGAKQVNAQVKETVSTSYADTVFGLIKQVGKGFDTAAKGSKQLSDGSKTLSNGINTYTAGVSQVNDGVIKLQTGVVPLGQGVLKLADGSNTLANGINTYTAGVDQVNNGVSQLQNGTGALASGVGQLATGSNTLANGVGQYTAGASRLASGLQRLNNEGANTLDSQLNKLNTPQMQGVIAQLNSNKIDSLVGQMSSLQELPGAAGQLYAANTMINQAVVGMKKEVDAQAKTVGPLLQRINEINVKLKQAGIDLKNEPQTQAQLEAQIANLKEAQAMLALLQGQTATFKQLQELYPQLAQLSGLNLNSVQKAVKDYQTALTESVNKVATNSEDSLKAAESIDSSKLSETEQQALQTIVKANKDNLQQAQNIQTASNNFQQGIQGTMAEVNKANGILESVRQLQASGKLDELAKLANSLDDNKLTEMNANITRALVMLESGKNVLGDMSNLDPESLQKQISDLQKGLDSLATLTAGTADGAQKLNKKVNDTTLTNAELASYTAAIQSRNPDQVKSALTTSAARLSANGNANANLPSTAQMQTFASQLKNINVMETLGKLQEFSNGVHDAYAGAQLLTSKNGELTSGANQLAGGLGQLNAQVPTLTGGIDQLAAGTSQLAANSAALRSGANQLAGGLGQMNAQVPTLTSGVDQLANGTQQLNANSPKLAAGATQLEQGNSKLAKALAQGSEQVNDNTKNLSSRTSNMFASPTELKHKSYSYVPNYGYALAPYMLSVALYVGALVFNLVYPVRRLSDPDASATEWWLSKLSVGALVATGTSVVEVLLMMAAGLHPDHLGATLINAWFFALASTFIVMFLAVAFGNIGRFLGIIFLVIQLGSCGGSFPIQVTRAMGGFFQMVNPFLPMTYSVYGFRESLTSGLGANQVWISVGVQLIYIIASIVLLWVAMNAERSKVTYVDVEAQDIND</sequence>
<comment type="subcellular location">
    <subcellularLocation>
        <location evidence="1">Membrane</location>
        <topology evidence="1">Multi-pass membrane protein</topology>
    </subcellularLocation>
</comment>
<dbReference type="GO" id="GO:0140359">
    <property type="term" value="F:ABC-type transporter activity"/>
    <property type="evidence" value="ECO:0007669"/>
    <property type="project" value="InterPro"/>
</dbReference>
<organism evidence="7 8">
    <name type="scientific">Ligilactobacillus murinus</name>
    <dbReference type="NCBI Taxonomy" id="1622"/>
    <lineage>
        <taxon>Bacteria</taxon>
        <taxon>Bacillati</taxon>
        <taxon>Bacillota</taxon>
        <taxon>Bacilli</taxon>
        <taxon>Lactobacillales</taxon>
        <taxon>Lactobacillaceae</taxon>
        <taxon>Ligilactobacillus</taxon>
    </lineage>
</organism>
<dbReference type="Gene3D" id="1.10.287.950">
    <property type="entry name" value="Methyl-accepting chemotaxis protein"/>
    <property type="match status" value="2"/>
</dbReference>
<dbReference type="Proteomes" id="UP000306855">
    <property type="component" value="Unassembled WGS sequence"/>
</dbReference>
<dbReference type="Pfam" id="PF12698">
    <property type="entry name" value="ABC2_membrane_3"/>
    <property type="match status" value="2"/>
</dbReference>
<evidence type="ECO:0000313" key="8">
    <source>
        <dbReference type="Proteomes" id="UP000306855"/>
    </source>
</evidence>
<evidence type="ECO:0000256" key="5">
    <source>
        <dbReference type="SAM" id="Phobius"/>
    </source>
</evidence>
<evidence type="ECO:0000256" key="1">
    <source>
        <dbReference type="ARBA" id="ARBA00004141"/>
    </source>
</evidence>
<evidence type="ECO:0000256" key="2">
    <source>
        <dbReference type="ARBA" id="ARBA00022692"/>
    </source>
</evidence>
<feature type="domain" description="ABC-2 type transporter transmembrane" evidence="6">
    <location>
        <begin position="23"/>
        <end position="153"/>
    </location>
</feature>
<comment type="caution">
    <text evidence="7">The sequence shown here is derived from an EMBL/GenBank/DDBJ whole genome shotgun (WGS) entry which is preliminary data.</text>
</comment>
<dbReference type="GO" id="GO:0016020">
    <property type="term" value="C:membrane"/>
    <property type="evidence" value="ECO:0007669"/>
    <property type="project" value="UniProtKB-SubCell"/>
</dbReference>
<dbReference type="NCBIfam" id="TIGR03057">
    <property type="entry name" value="xxxLxxG_by_4"/>
    <property type="match status" value="8"/>
</dbReference>
<feature type="transmembrane region" description="Helical" evidence="5">
    <location>
        <begin position="971"/>
        <end position="992"/>
    </location>
</feature>
<dbReference type="InterPro" id="IPR017501">
    <property type="entry name" value="Phage_infect_YhgE_C"/>
</dbReference>
<keyword evidence="2 5" id="KW-0812">Transmembrane</keyword>
<dbReference type="InterPro" id="IPR051328">
    <property type="entry name" value="T7SS_ABC-Transporter"/>
</dbReference>
<reference evidence="7 8" key="1">
    <citation type="submission" date="2019-04" db="EMBL/GenBank/DDBJ databases">
        <title>Microbes associate with the intestines of laboratory mice.</title>
        <authorList>
            <person name="Navarre W."/>
            <person name="Wong E."/>
            <person name="Huang K."/>
            <person name="Tropini C."/>
            <person name="Ng K."/>
            <person name="Yu B."/>
        </authorList>
    </citation>
    <scope>NUCLEOTIDE SEQUENCE [LARGE SCALE GENOMIC DNA]</scope>
    <source>
        <strain evidence="7 8">NM26_J9</strain>
    </source>
</reference>
<name>A0A4S2EG14_9LACO</name>